<reference evidence="1" key="3">
    <citation type="submission" date="2019-01" db="EMBL/GenBank/DDBJ databases">
        <authorList>
            <person name="Graves T."/>
            <person name="Eichler E.E."/>
            <person name="Wilson R.K."/>
        </authorList>
    </citation>
    <scope>NUCLEOTIDE SEQUENCE [LARGE SCALE GENOMIC DNA]</scope>
    <source>
        <strain evidence="1">17573</strain>
    </source>
</reference>
<sequence length="111" mass="12551">MSHCGTQSRLMSLPVLTTKQQCLFLCDTFFRRMCMRICYVHFCFQPAPQLQNYSSLINNYISGKLNLAFCIDICRDGAAAMTGQLSGFTTQVKELASECESVYCVIHRDAD</sequence>
<evidence type="ECO:0000313" key="1">
    <source>
        <dbReference type="Ensembl" id="ENSMMUP00000081212.1"/>
    </source>
</evidence>
<reference evidence="1" key="2">
    <citation type="submission" date="2018-06" db="EMBL/GenBank/DDBJ databases">
        <authorList>
            <person name="Dutcher S."/>
            <person name="Fulton R."/>
            <person name="Lindsay T."/>
        </authorList>
    </citation>
    <scope>NUCLEOTIDE SEQUENCE [LARGE SCALE GENOMIC DNA]</scope>
    <source>
        <strain evidence="1">17573</strain>
    </source>
</reference>
<protein>
    <submittedName>
        <fullName evidence="1">Uncharacterized protein</fullName>
    </submittedName>
</protein>
<dbReference type="OMA" id="IAPECES"/>
<dbReference type="Ensembl" id="ENSMMUT00000096902.1">
    <property type="protein sequence ID" value="ENSMMUP00000081212.1"/>
    <property type="gene ID" value="ENSMMUG00000064582.1"/>
</dbReference>
<dbReference type="AlphaFoldDB" id="A0A5F8ATQ4"/>
<dbReference type="VEuPathDB" id="HostDB:ENSMMUG00000064582"/>
<name>A0A5F8ATQ4_MACMU</name>
<reference evidence="2" key="1">
    <citation type="journal article" date="2007" name="Science">
        <title>Evolutionary and biomedical insights from the rhesus macaque genome.</title>
        <authorList>
            <person name="Gibbs R.A."/>
            <person name="Rogers J."/>
            <person name="Katze M.G."/>
            <person name="Bumgarner R."/>
            <person name="Weinstock G.M."/>
            <person name="Mardis E.R."/>
            <person name="Remington K.A."/>
            <person name="Strausberg R.L."/>
            <person name="Venter J.C."/>
            <person name="Wilson R.K."/>
            <person name="Batzer M.A."/>
            <person name="Bustamante C.D."/>
            <person name="Eichler E.E."/>
            <person name="Hahn M.W."/>
            <person name="Hardison R.C."/>
            <person name="Makova K.D."/>
            <person name="Miller W."/>
            <person name="Milosavljevic A."/>
            <person name="Palermo R.E."/>
            <person name="Siepel A."/>
            <person name="Sikela J.M."/>
            <person name="Attaway T."/>
            <person name="Bell S."/>
            <person name="Bernard K.E."/>
            <person name="Buhay C.J."/>
            <person name="Chandrabose M.N."/>
            <person name="Dao M."/>
            <person name="Davis C."/>
            <person name="Delehaunty K.D."/>
            <person name="Ding Y."/>
            <person name="Dinh H.H."/>
            <person name="Dugan-Rocha S."/>
            <person name="Fulton L.A."/>
            <person name="Gabisi R.A."/>
            <person name="Garner T.T."/>
            <person name="Godfrey J."/>
            <person name="Hawes A.C."/>
            <person name="Hernandez J."/>
            <person name="Hines S."/>
            <person name="Holder M."/>
            <person name="Hume J."/>
            <person name="Jhangiani S.N."/>
            <person name="Joshi V."/>
            <person name="Khan Z.M."/>
            <person name="Kirkness E.F."/>
            <person name="Cree A."/>
            <person name="Fowler R.G."/>
            <person name="Lee S."/>
            <person name="Lewis L.R."/>
            <person name="Li Z."/>
            <person name="Liu Y.-S."/>
            <person name="Moore S.M."/>
            <person name="Muzny D."/>
            <person name="Nazareth L.V."/>
            <person name="Ngo D.N."/>
            <person name="Okwuonu G.O."/>
            <person name="Pai G."/>
            <person name="Parker D."/>
            <person name="Paul H.A."/>
            <person name="Pfannkoch C."/>
            <person name="Pohl C.S."/>
            <person name="Rogers Y.-H.C."/>
            <person name="Ruiz S.J."/>
            <person name="Sabo A."/>
            <person name="Santibanez J."/>
            <person name="Schneider B.W."/>
            <person name="Smith S.M."/>
            <person name="Sodergren E."/>
            <person name="Svatek A.F."/>
            <person name="Utterback T.R."/>
            <person name="Vattathil S."/>
            <person name="Warren W."/>
            <person name="White C.S."/>
            <person name="Chinwalla A.T."/>
            <person name="Feng Y."/>
            <person name="Halpern A.L."/>
            <person name="Hillier L.W."/>
            <person name="Huang X."/>
            <person name="Minx P."/>
            <person name="Nelson J.O."/>
            <person name="Pepin K.H."/>
            <person name="Qin X."/>
            <person name="Sutton G.G."/>
            <person name="Venter E."/>
            <person name="Walenz B.P."/>
            <person name="Wallis J.W."/>
            <person name="Worley K.C."/>
            <person name="Yang S.-P."/>
            <person name="Jones S.M."/>
            <person name="Marra M.A."/>
            <person name="Rocchi M."/>
            <person name="Schein J.E."/>
            <person name="Baertsch R."/>
            <person name="Clarke L."/>
            <person name="Csuros M."/>
            <person name="Glasscock J."/>
            <person name="Harris R.A."/>
            <person name="Havlak P."/>
            <person name="Jackson A.R."/>
            <person name="Jiang H."/>
            <person name="Liu Y."/>
            <person name="Messina D.N."/>
            <person name="Shen Y."/>
            <person name="Song H.X.-Z."/>
            <person name="Wylie T."/>
            <person name="Zhang L."/>
            <person name="Birney E."/>
            <person name="Han K."/>
            <person name="Konkel M.K."/>
            <person name="Lee J."/>
            <person name="Smit A.F.A."/>
            <person name="Ullmer B."/>
            <person name="Wang H."/>
            <person name="Xing J."/>
            <person name="Burhans R."/>
            <person name="Cheng Z."/>
            <person name="Karro J.E."/>
            <person name="Ma J."/>
            <person name="Raney B."/>
            <person name="She X."/>
            <person name="Cox M.J."/>
            <person name="Demuth J.P."/>
            <person name="Dumas L.J."/>
            <person name="Han S.-G."/>
            <person name="Hopkins J."/>
            <person name="Karimpour-Fard A."/>
            <person name="Kim Y.H."/>
            <person name="Pollack J.R."/>
            <person name="Vinar T."/>
            <person name="Addo-Quaye C."/>
            <person name="Degenhardt J."/>
            <person name="Denby A."/>
            <person name="Hubisz M.J."/>
            <person name="Indap A."/>
            <person name="Kosiol C."/>
            <person name="Lahn B.T."/>
            <person name="Lawson H.A."/>
            <person name="Marklein A."/>
            <person name="Nielsen R."/>
            <person name="Vallender E.J."/>
            <person name="Clark A.G."/>
            <person name="Ferguson B."/>
            <person name="Hernandez R.D."/>
            <person name="Hirani K."/>
            <person name="Kehrer-Sawatzki H."/>
            <person name="Kolb J."/>
            <person name="Patil S."/>
            <person name="Pu L.-L."/>
            <person name="Ren Y."/>
            <person name="Smith D.G."/>
            <person name="Wheeler D.A."/>
            <person name="Schenck I."/>
            <person name="Ball E.V."/>
            <person name="Chen R."/>
            <person name="Cooper D.N."/>
            <person name="Giardine B."/>
            <person name="Hsu F."/>
            <person name="Kent W.J."/>
            <person name="Lesk A."/>
            <person name="Nelson D.L."/>
            <person name="O'brien W.E."/>
            <person name="Pruefer K."/>
            <person name="Stenson P.D."/>
            <person name="Wallace J.C."/>
            <person name="Ke H."/>
            <person name="Liu X.-M."/>
            <person name="Wang P."/>
            <person name="Xiang A.P."/>
            <person name="Yang F."/>
            <person name="Barber G.P."/>
            <person name="Haussler D."/>
            <person name="Karolchik D."/>
            <person name="Kern A.D."/>
            <person name="Kuhn R.M."/>
            <person name="Smith K.E."/>
            <person name="Zwieg A.S."/>
        </authorList>
    </citation>
    <scope>NUCLEOTIDE SEQUENCE [LARGE SCALE GENOMIC DNA]</scope>
    <source>
        <strain evidence="2">17573</strain>
    </source>
</reference>
<accession>A0A5F8ATQ4</accession>
<dbReference type="Bgee" id="ENSMMUG00000064582">
    <property type="expression patterns" value="Expressed in cerebellum and 21 other cell types or tissues"/>
</dbReference>
<dbReference type="GeneTree" id="ENSGT00960000191653"/>
<proteinExistence type="predicted"/>
<dbReference type="Proteomes" id="UP000006718">
    <property type="component" value="Chromosome 14"/>
</dbReference>
<keyword evidence="2" id="KW-1185">Reference proteome</keyword>
<dbReference type="Ensembl" id="ENSMMUT00000094125.1">
    <property type="protein sequence ID" value="ENSMMUP00000070866.1"/>
    <property type="gene ID" value="ENSMMUG00000064582.1"/>
</dbReference>
<evidence type="ECO:0000313" key="2">
    <source>
        <dbReference type="Proteomes" id="UP000006718"/>
    </source>
</evidence>
<organism evidence="1 2">
    <name type="scientific">Macaca mulatta</name>
    <name type="common">Rhesus macaque</name>
    <dbReference type="NCBI Taxonomy" id="9544"/>
    <lineage>
        <taxon>Eukaryota</taxon>
        <taxon>Metazoa</taxon>
        <taxon>Chordata</taxon>
        <taxon>Craniata</taxon>
        <taxon>Vertebrata</taxon>
        <taxon>Euteleostomi</taxon>
        <taxon>Mammalia</taxon>
        <taxon>Eutheria</taxon>
        <taxon>Euarchontoglires</taxon>
        <taxon>Primates</taxon>
        <taxon>Haplorrhini</taxon>
        <taxon>Catarrhini</taxon>
        <taxon>Cercopithecidae</taxon>
        <taxon>Cercopithecinae</taxon>
        <taxon>Macaca</taxon>
    </lineage>
</organism>
<dbReference type="STRING" id="9544.ENSMMUP00000070866"/>
<reference evidence="1" key="4">
    <citation type="submission" date="2025-05" db="UniProtKB">
        <authorList>
            <consortium name="Ensembl"/>
        </authorList>
    </citation>
    <scope>IDENTIFICATION</scope>
    <source>
        <strain evidence="1">17573</strain>
    </source>
</reference>